<protein>
    <recommendedName>
        <fullName evidence="3">Isochorismatase-like domain-containing protein</fullName>
    </recommendedName>
</protein>
<dbReference type="InterPro" id="IPR036380">
    <property type="entry name" value="Isochorismatase-like_sf"/>
</dbReference>
<name>A0ABW0VXC3_9BACL</name>
<organism evidence="1 2">
    <name type="scientific">Paenibacillus solisilvae</name>
    <dbReference type="NCBI Taxonomy" id="2486751"/>
    <lineage>
        <taxon>Bacteria</taxon>
        <taxon>Bacillati</taxon>
        <taxon>Bacillota</taxon>
        <taxon>Bacilli</taxon>
        <taxon>Bacillales</taxon>
        <taxon>Paenibacillaceae</taxon>
        <taxon>Paenibacillus</taxon>
    </lineage>
</organism>
<sequence length="272" mass="30925">MRIINIPTNYYQQFDADYSLDVPGEGYGGWKKARLELDLDHTAVVVMHAMDYGTKEQVPGLFNACQYIPNAYRVGQDIFPGLLGAIRNSDLKLFHVVSGGSYYQDLPGYKKMLEVVPNDKKLEQIAPDPVYTRLKEFKRDYGFPGKHNLPSYDVYEKIGKFPAEAVPEDDEEIFENEDQLFEVCKKYEINHLIYVGFNVNWCMQFSPGGIMHISKRGILCSTIRQAVTAVENKETARNELGKEQALWTIAVGFGLIYDLEDFVTAITPKVKA</sequence>
<gene>
    <name evidence="1" type="ORF">ACFPYJ_15670</name>
</gene>
<dbReference type="EMBL" id="JBHSOW010000058">
    <property type="protein sequence ID" value="MFC5650535.1"/>
    <property type="molecule type" value="Genomic_DNA"/>
</dbReference>
<dbReference type="Proteomes" id="UP001596047">
    <property type="component" value="Unassembled WGS sequence"/>
</dbReference>
<keyword evidence="2" id="KW-1185">Reference proteome</keyword>
<evidence type="ECO:0000313" key="1">
    <source>
        <dbReference type="EMBL" id="MFC5650535.1"/>
    </source>
</evidence>
<accession>A0ABW0VXC3</accession>
<evidence type="ECO:0008006" key="3">
    <source>
        <dbReference type="Google" id="ProtNLM"/>
    </source>
</evidence>
<evidence type="ECO:0000313" key="2">
    <source>
        <dbReference type="Proteomes" id="UP001596047"/>
    </source>
</evidence>
<dbReference type="RefSeq" id="WP_379189097.1">
    <property type="nucleotide sequence ID" value="NZ_JBHSOW010000058.1"/>
</dbReference>
<dbReference type="Gene3D" id="3.40.50.850">
    <property type="entry name" value="Isochorismatase-like"/>
    <property type="match status" value="1"/>
</dbReference>
<proteinExistence type="predicted"/>
<reference evidence="2" key="1">
    <citation type="journal article" date="2019" name="Int. J. Syst. Evol. Microbiol.">
        <title>The Global Catalogue of Microorganisms (GCM) 10K type strain sequencing project: providing services to taxonomists for standard genome sequencing and annotation.</title>
        <authorList>
            <consortium name="The Broad Institute Genomics Platform"/>
            <consortium name="The Broad Institute Genome Sequencing Center for Infectious Disease"/>
            <person name="Wu L."/>
            <person name="Ma J."/>
        </authorList>
    </citation>
    <scope>NUCLEOTIDE SEQUENCE [LARGE SCALE GENOMIC DNA]</scope>
    <source>
        <strain evidence="2">CGMCC 1.3240</strain>
    </source>
</reference>
<comment type="caution">
    <text evidence="1">The sequence shown here is derived from an EMBL/GenBank/DDBJ whole genome shotgun (WGS) entry which is preliminary data.</text>
</comment>